<name>A0A2W2BRH0_9HYPH</name>
<dbReference type="EMBL" id="QKVK01000001">
    <property type="protein sequence ID" value="PZF78347.1"/>
    <property type="molecule type" value="Genomic_DNA"/>
</dbReference>
<evidence type="ECO:0000313" key="5">
    <source>
        <dbReference type="EMBL" id="PZF78347.1"/>
    </source>
</evidence>
<dbReference type="SUPFAM" id="SSF56235">
    <property type="entry name" value="N-terminal nucleophile aminohydrolases (Ntn hydrolases)"/>
    <property type="match status" value="1"/>
</dbReference>
<dbReference type="Proteomes" id="UP000248795">
    <property type="component" value="Unassembled WGS sequence"/>
</dbReference>
<dbReference type="InterPro" id="IPR052193">
    <property type="entry name" value="Peptidase_C59"/>
</dbReference>
<dbReference type="PANTHER" id="PTHR35527:SF2">
    <property type="entry name" value="HYDROLASE"/>
    <property type="match status" value="1"/>
</dbReference>
<evidence type="ECO:0000256" key="1">
    <source>
        <dbReference type="ARBA" id="ARBA00006625"/>
    </source>
</evidence>
<accession>A0A2W2BRH0</accession>
<dbReference type="RefSeq" id="WP_111195674.1">
    <property type="nucleotide sequence ID" value="NZ_QKVK01000001.1"/>
</dbReference>
<feature type="domain" description="Choloylglycine hydrolase/NAAA C-terminal" evidence="4">
    <location>
        <begin position="33"/>
        <end position="355"/>
    </location>
</feature>
<dbReference type="GO" id="GO:0016787">
    <property type="term" value="F:hydrolase activity"/>
    <property type="evidence" value="ECO:0007669"/>
    <property type="project" value="UniProtKB-KW"/>
</dbReference>
<dbReference type="AlphaFoldDB" id="A0A2W2BRH0"/>
<keyword evidence="2 5" id="KW-0378">Hydrolase</keyword>
<evidence type="ECO:0000259" key="4">
    <source>
        <dbReference type="Pfam" id="PF02275"/>
    </source>
</evidence>
<dbReference type="InterPro" id="IPR029132">
    <property type="entry name" value="CBAH/NAAA_C"/>
</dbReference>
<gene>
    <name evidence="5" type="ORF">DK847_00535</name>
</gene>
<evidence type="ECO:0000313" key="6">
    <source>
        <dbReference type="Proteomes" id="UP000248795"/>
    </source>
</evidence>
<keyword evidence="6" id="KW-1185">Reference proteome</keyword>
<evidence type="ECO:0000256" key="3">
    <source>
        <dbReference type="SAM" id="SignalP"/>
    </source>
</evidence>
<dbReference type="Pfam" id="PF02275">
    <property type="entry name" value="CBAH"/>
    <property type="match status" value="1"/>
</dbReference>
<feature type="signal peptide" evidence="3">
    <location>
        <begin position="1"/>
        <end position="32"/>
    </location>
</feature>
<keyword evidence="3" id="KW-0732">Signal</keyword>
<evidence type="ECO:0000256" key="2">
    <source>
        <dbReference type="ARBA" id="ARBA00022801"/>
    </source>
</evidence>
<proteinExistence type="inferred from homology"/>
<dbReference type="Gene3D" id="3.60.60.10">
    <property type="entry name" value="Penicillin V Acylase, Chain A"/>
    <property type="match status" value="1"/>
</dbReference>
<comment type="similarity">
    <text evidence="1">Belongs to the peptidase C59 family.</text>
</comment>
<comment type="caution">
    <text evidence="5">The sequence shown here is derived from an EMBL/GenBank/DDBJ whole genome shotgun (WGS) entry which is preliminary data.</text>
</comment>
<dbReference type="InterPro" id="IPR029055">
    <property type="entry name" value="Ntn_hydrolases_N"/>
</dbReference>
<protein>
    <submittedName>
        <fullName evidence="5">Choloylglycine hydrolase</fullName>
    </submittedName>
</protein>
<sequence length="390" mass="41834">MNTLKTSFRSWQKVCATSLSALTALGAGPAAACTALMITDANGVAYSGKTMEYSTPIPLLMTYMPAGTRVVSLAPDGSDGMSFTTRYPILGGATAAALQPGAHQGMMVEAANDQGLSVSSNELPETVEPTDVGTDKAKQLAGTDLSNWVLGNFATVAEAKAALAKGEVKVWLPKLDFVSGILPEHYIFFDKTGDGMVIEFTGGRMNVYDNPVGVATNGPEFPWHLANLRNYSFLDNMDRNSGQFGKLKVTSPDSGNALAGVPSTQISYGRFVKAAYYTTFTRKAKTPQDAVVTLAHILNNFDRPYNLSEDAAGTGGDGTKIWDTSSEVTIFTWMNDKARNRYYLRTIDALSFTAFDIARLASLKKVVAVDFTKFVDQPDGTQMLLDAAAQ</sequence>
<reference evidence="6" key="1">
    <citation type="submission" date="2018-06" db="EMBL/GenBank/DDBJ databases">
        <title>Aestuariibacter litoralis strain KCTC 52945T.</title>
        <authorList>
            <person name="Li X."/>
            <person name="Salam N."/>
            <person name="Li J.-L."/>
            <person name="Chen Y.-M."/>
            <person name="Yang Z.-W."/>
            <person name="Zhang L.-Y."/>
            <person name="Han M.-X."/>
            <person name="Xiao M."/>
            <person name="Li W.-J."/>
        </authorList>
    </citation>
    <scope>NUCLEOTIDE SEQUENCE [LARGE SCALE GENOMIC DNA]</scope>
    <source>
        <strain evidence="6">KCTC 52945</strain>
    </source>
</reference>
<organism evidence="5 6">
    <name type="scientific">Aestuariivirga litoralis</name>
    <dbReference type="NCBI Taxonomy" id="2650924"/>
    <lineage>
        <taxon>Bacteria</taxon>
        <taxon>Pseudomonadati</taxon>
        <taxon>Pseudomonadota</taxon>
        <taxon>Alphaproteobacteria</taxon>
        <taxon>Hyphomicrobiales</taxon>
        <taxon>Aestuariivirgaceae</taxon>
        <taxon>Aestuariivirga</taxon>
    </lineage>
</organism>
<feature type="chain" id="PRO_5015856955" evidence="3">
    <location>
        <begin position="33"/>
        <end position="390"/>
    </location>
</feature>
<dbReference type="PANTHER" id="PTHR35527">
    <property type="entry name" value="CHOLOYLGLYCINE HYDROLASE"/>
    <property type="match status" value="1"/>
</dbReference>